<gene>
    <name evidence="1" type="ORF">PanWU01x14_010700</name>
</gene>
<keyword evidence="2" id="KW-1185">Reference proteome</keyword>
<protein>
    <submittedName>
        <fullName evidence="1">Uncharacterized protein</fullName>
    </submittedName>
</protein>
<dbReference type="EMBL" id="JXTB01000003">
    <property type="protein sequence ID" value="PON79838.1"/>
    <property type="molecule type" value="Genomic_DNA"/>
</dbReference>
<dbReference type="Proteomes" id="UP000237105">
    <property type="component" value="Unassembled WGS sequence"/>
</dbReference>
<organism evidence="1 2">
    <name type="scientific">Parasponia andersonii</name>
    <name type="common">Sponia andersonii</name>
    <dbReference type="NCBI Taxonomy" id="3476"/>
    <lineage>
        <taxon>Eukaryota</taxon>
        <taxon>Viridiplantae</taxon>
        <taxon>Streptophyta</taxon>
        <taxon>Embryophyta</taxon>
        <taxon>Tracheophyta</taxon>
        <taxon>Spermatophyta</taxon>
        <taxon>Magnoliopsida</taxon>
        <taxon>eudicotyledons</taxon>
        <taxon>Gunneridae</taxon>
        <taxon>Pentapetalae</taxon>
        <taxon>rosids</taxon>
        <taxon>fabids</taxon>
        <taxon>Rosales</taxon>
        <taxon>Cannabaceae</taxon>
        <taxon>Parasponia</taxon>
    </lineage>
</organism>
<accession>A0A2P5E2S5</accession>
<evidence type="ECO:0000313" key="2">
    <source>
        <dbReference type="Proteomes" id="UP000237105"/>
    </source>
</evidence>
<feature type="non-terminal residue" evidence="1">
    <location>
        <position position="1"/>
    </location>
</feature>
<sequence>ELTATLKRQQVLRLAAALQLGRVASTVVGQKGWLHGEVEALTSYITEERRRGRK</sequence>
<reference evidence="2" key="1">
    <citation type="submission" date="2016-06" db="EMBL/GenBank/DDBJ databases">
        <title>Parallel loss of symbiosis genes in relatives of nitrogen-fixing non-legume Parasponia.</title>
        <authorList>
            <person name="Van Velzen R."/>
            <person name="Holmer R."/>
            <person name="Bu F."/>
            <person name="Rutten L."/>
            <person name="Van Zeijl A."/>
            <person name="Liu W."/>
            <person name="Santuari L."/>
            <person name="Cao Q."/>
            <person name="Sharma T."/>
            <person name="Shen D."/>
            <person name="Roswanjaya Y."/>
            <person name="Wardhani T."/>
            <person name="Kalhor M.S."/>
            <person name="Jansen J."/>
            <person name="Van den Hoogen J."/>
            <person name="Gungor B."/>
            <person name="Hartog M."/>
            <person name="Hontelez J."/>
            <person name="Verver J."/>
            <person name="Yang W.-C."/>
            <person name="Schijlen E."/>
            <person name="Repin R."/>
            <person name="Schilthuizen M."/>
            <person name="Schranz E."/>
            <person name="Heidstra R."/>
            <person name="Miyata K."/>
            <person name="Fedorova E."/>
            <person name="Kohlen W."/>
            <person name="Bisseling T."/>
            <person name="Smit S."/>
            <person name="Geurts R."/>
        </authorList>
    </citation>
    <scope>NUCLEOTIDE SEQUENCE [LARGE SCALE GENOMIC DNA]</scope>
    <source>
        <strain evidence="2">cv. WU1-14</strain>
    </source>
</reference>
<evidence type="ECO:0000313" key="1">
    <source>
        <dbReference type="EMBL" id="PON79838.1"/>
    </source>
</evidence>
<proteinExistence type="predicted"/>
<dbReference type="AlphaFoldDB" id="A0A2P5E2S5"/>
<comment type="caution">
    <text evidence="1">The sequence shown here is derived from an EMBL/GenBank/DDBJ whole genome shotgun (WGS) entry which is preliminary data.</text>
</comment>
<name>A0A2P5E2S5_PARAD</name>